<evidence type="ECO:0000313" key="18">
    <source>
        <dbReference type="EMBL" id="HIR51349.1"/>
    </source>
</evidence>
<keyword evidence="8" id="KW-0378">Hydrolase</keyword>
<evidence type="ECO:0000256" key="10">
    <source>
        <dbReference type="ARBA" id="ARBA00022984"/>
    </source>
</evidence>
<dbReference type="Pfam" id="PF00768">
    <property type="entry name" value="Peptidase_S11"/>
    <property type="match status" value="1"/>
</dbReference>
<dbReference type="InterPro" id="IPR015956">
    <property type="entry name" value="Peniciliin-bd_prot_C_sf"/>
</dbReference>
<evidence type="ECO:0000256" key="9">
    <source>
        <dbReference type="ARBA" id="ARBA00022960"/>
    </source>
</evidence>
<dbReference type="EC" id="3.4.16.4" evidence="4"/>
<keyword evidence="6" id="KW-0645">Protease</keyword>
<keyword evidence="7 16" id="KW-0732">Signal</keyword>
<organism evidence="18 19">
    <name type="scientific">Candidatus Avoscillospira avicola</name>
    <dbReference type="NCBI Taxonomy" id="2840706"/>
    <lineage>
        <taxon>Bacteria</taxon>
        <taxon>Bacillati</taxon>
        <taxon>Bacillota</taxon>
        <taxon>Clostridia</taxon>
        <taxon>Eubacteriales</taxon>
        <taxon>Oscillospiraceae</taxon>
        <taxon>Oscillospiraceae incertae sedis</taxon>
        <taxon>Candidatus Avoscillospira</taxon>
    </lineage>
</organism>
<feature type="domain" description="Peptidase S11 D-Ala-D-Ala carboxypeptidase A C-terminal" evidence="17">
    <location>
        <begin position="273"/>
        <end position="365"/>
    </location>
</feature>
<keyword evidence="11" id="KW-0961">Cell wall biogenesis/degradation</keyword>
<evidence type="ECO:0000256" key="4">
    <source>
        <dbReference type="ARBA" id="ARBA00012448"/>
    </source>
</evidence>
<evidence type="ECO:0000256" key="14">
    <source>
        <dbReference type="PIRSR" id="PIRSR618044-2"/>
    </source>
</evidence>
<dbReference type="EMBL" id="DVHE01000068">
    <property type="protein sequence ID" value="HIR51349.1"/>
    <property type="molecule type" value="Genomic_DNA"/>
</dbReference>
<keyword evidence="10" id="KW-0573">Peptidoglycan synthesis</keyword>
<dbReference type="PANTHER" id="PTHR21581:SF6">
    <property type="entry name" value="TRAFFICKING PROTEIN PARTICLE COMPLEX SUBUNIT 12"/>
    <property type="match status" value="1"/>
</dbReference>
<dbReference type="Proteomes" id="UP000824239">
    <property type="component" value="Unassembled WGS sequence"/>
</dbReference>
<dbReference type="GO" id="GO:0009002">
    <property type="term" value="F:serine-type D-Ala-D-Ala carboxypeptidase activity"/>
    <property type="evidence" value="ECO:0007669"/>
    <property type="project" value="UniProtKB-EC"/>
</dbReference>
<feature type="signal peptide" evidence="16">
    <location>
        <begin position="1"/>
        <end position="25"/>
    </location>
</feature>
<comment type="pathway">
    <text evidence="2">Cell wall biogenesis; peptidoglycan biosynthesis.</text>
</comment>
<evidence type="ECO:0000256" key="11">
    <source>
        <dbReference type="ARBA" id="ARBA00023316"/>
    </source>
</evidence>
<evidence type="ECO:0000256" key="15">
    <source>
        <dbReference type="RuleBase" id="RU004016"/>
    </source>
</evidence>
<reference evidence="18" key="1">
    <citation type="submission" date="2020-10" db="EMBL/GenBank/DDBJ databases">
        <authorList>
            <person name="Gilroy R."/>
        </authorList>
    </citation>
    <scope>NUCLEOTIDE SEQUENCE</scope>
    <source>
        <strain evidence="18">ChiBcec15-4380</strain>
    </source>
</reference>
<dbReference type="PANTHER" id="PTHR21581">
    <property type="entry name" value="D-ALANYL-D-ALANINE CARBOXYPEPTIDASE"/>
    <property type="match status" value="1"/>
</dbReference>
<evidence type="ECO:0000313" key="19">
    <source>
        <dbReference type="Proteomes" id="UP000824239"/>
    </source>
</evidence>
<dbReference type="InterPro" id="IPR037167">
    <property type="entry name" value="Peptidase_S11_C_sf"/>
</dbReference>
<comment type="similarity">
    <text evidence="3 15">Belongs to the peptidase S11 family.</text>
</comment>
<keyword evidence="5 18" id="KW-0121">Carboxypeptidase</keyword>
<dbReference type="InterPro" id="IPR001967">
    <property type="entry name" value="Peptidase_S11_N"/>
</dbReference>
<dbReference type="InterPro" id="IPR018044">
    <property type="entry name" value="Peptidase_S11"/>
</dbReference>
<gene>
    <name evidence="18" type="ORF">IAA53_08745</name>
</gene>
<evidence type="ECO:0000256" key="6">
    <source>
        <dbReference type="ARBA" id="ARBA00022670"/>
    </source>
</evidence>
<dbReference type="GO" id="GO:0009252">
    <property type="term" value="P:peptidoglycan biosynthetic process"/>
    <property type="evidence" value="ECO:0007669"/>
    <property type="project" value="UniProtKB-KW"/>
</dbReference>
<dbReference type="PRINTS" id="PR00725">
    <property type="entry name" value="DADACBPTASE1"/>
</dbReference>
<dbReference type="GO" id="GO:0006508">
    <property type="term" value="P:proteolysis"/>
    <property type="evidence" value="ECO:0007669"/>
    <property type="project" value="UniProtKB-KW"/>
</dbReference>
<feature type="active site" description="Acyl-ester intermediate" evidence="13">
    <location>
        <position position="59"/>
    </location>
</feature>
<evidence type="ECO:0000256" key="12">
    <source>
        <dbReference type="ARBA" id="ARBA00034000"/>
    </source>
</evidence>
<evidence type="ECO:0000256" key="7">
    <source>
        <dbReference type="ARBA" id="ARBA00022729"/>
    </source>
</evidence>
<dbReference type="Gene3D" id="2.60.410.10">
    <property type="entry name" value="D-Ala-D-Ala carboxypeptidase, C-terminal domain"/>
    <property type="match status" value="1"/>
</dbReference>
<evidence type="ECO:0000256" key="3">
    <source>
        <dbReference type="ARBA" id="ARBA00007164"/>
    </source>
</evidence>
<comment type="caution">
    <text evidence="18">The sequence shown here is derived from an EMBL/GenBank/DDBJ whole genome shotgun (WGS) entry which is preliminary data.</text>
</comment>
<sequence>MLWKKLIALGAAAALLLALLPTAGAAELEIAAPSAILMDAATGTVLYEKDAHTQLAPASVTKIMTLLLVMEALDAGRISWDDQVIASEAAAGKGGSQVYLEAGEQMSMEDMIKSVAVVSANDCATALAEHIAGSEQAFVAMMNQRAQELGMENTHFVNCTGLDDEPNAQEHLTTAYDIALMSRELLKHEDIRRFTTIWMDTVRNGEFGLANTNKLVRFYQGTTGLKTGYTSAAGHCLSASAERDGVEFIAVVLHCDTSGDRFQSAKQLLDYGFANYTLAEPDPNAEIPPVPVLLGTQASITPVPNSASPVLIEKGQASGLTTRVEVAQQVKAPVEAGQRLGTLSLQADGTPIASIPLVAPEAVERLSWWDVTRALVEGLFFAPQPESI</sequence>
<dbReference type="GO" id="GO:0008360">
    <property type="term" value="P:regulation of cell shape"/>
    <property type="evidence" value="ECO:0007669"/>
    <property type="project" value="UniProtKB-KW"/>
</dbReference>
<dbReference type="GO" id="GO:0071555">
    <property type="term" value="P:cell wall organization"/>
    <property type="evidence" value="ECO:0007669"/>
    <property type="project" value="UniProtKB-KW"/>
</dbReference>
<feature type="active site" description="Proton acceptor" evidence="13">
    <location>
        <position position="62"/>
    </location>
</feature>
<dbReference type="SUPFAM" id="SSF56601">
    <property type="entry name" value="beta-lactamase/transpeptidase-like"/>
    <property type="match status" value="1"/>
</dbReference>
<dbReference type="AlphaFoldDB" id="A0A9D1DIQ8"/>
<reference evidence="18" key="2">
    <citation type="journal article" date="2021" name="PeerJ">
        <title>Extensive microbial diversity within the chicken gut microbiome revealed by metagenomics and culture.</title>
        <authorList>
            <person name="Gilroy R."/>
            <person name="Ravi A."/>
            <person name="Getino M."/>
            <person name="Pursley I."/>
            <person name="Horton D.L."/>
            <person name="Alikhan N.F."/>
            <person name="Baker D."/>
            <person name="Gharbi K."/>
            <person name="Hall N."/>
            <person name="Watson M."/>
            <person name="Adriaenssens E.M."/>
            <person name="Foster-Nyarko E."/>
            <person name="Jarju S."/>
            <person name="Secka A."/>
            <person name="Antonio M."/>
            <person name="Oren A."/>
            <person name="Chaudhuri R.R."/>
            <person name="La Ragione R."/>
            <person name="Hildebrand F."/>
            <person name="Pallen M.J."/>
        </authorList>
    </citation>
    <scope>NUCLEOTIDE SEQUENCE</scope>
    <source>
        <strain evidence="18">ChiBcec15-4380</strain>
    </source>
</reference>
<evidence type="ECO:0000256" key="2">
    <source>
        <dbReference type="ARBA" id="ARBA00004752"/>
    </source>
</evidence>
<dbReference type="Gene3D" id="3.40.710.10">
    <property type="entry name" value="DD-peptidase/beta-lactamase superfamily"/>
    <property type="match status" value="1"/>
</dbReference>
<evidence type="ECO:0000256" key="8">
    <source>
        <dbReference type="ARBA" id="ARBA00022801"/>
    </source>
</evidence>
<dbReference type="Pfam" id="PF07943">
    <property type="entry name" value="PBP5_C"/>
    <property type="match status" value="1"/>
</dbReference>
<dbReference type="InterPro" id="IPR012907">
    <property type="entry name" value="Peptidase_S11_C"/>
</dbReference>
<evidence type="ECO:0000256" key="13">
    <source>
        <dbReference type="PIRSR" id="PIRSR618044-1"/>
    </source>
</evidence>
<protein>
    <recommendedName>
        <fullName evidence="4">serine-type D-Ala-D-Ala carboxypeptidase</fullName>
        <ecNumber evidence="4">3.4.16.4</ecNumber>
    </recommendedName>
</protein>
<accession>A0A9D1DIQ8</accession>
<evidence type="ECO:0000259" key="17">
    <source>
        <dbReference type="SMART" id="SM00936"/>
    </source>
</evidence>
<name>A0A9D1DIQ8_9FIRM</name>
<dbReference type="SUPFAM" id="SSF69189">
    <property type="entry name" value="Penicillin-binding protein associated domain"/>
    <property type="match status" value="1"/>
</dbReference>
<feature type="chain" id="PRO_5039160620" description="serine-type D-Ala-D-Ala carboxypeptidase" evidence="16">
    <location>
        <begin position="26"/>
        <end position="388"/>
    </location>
</feature>
<evidence type="ECO:0000256" key="1">
    <source>
        <dbReference type="ARBA" id="ARBA00003217"/>
    </source>
</evidence>
<evidence type="ECO:0000256" key="16">
    <source>
        <dbReference type="SAM" id="SignalP"/>
    </source>
</evidence>
<proteinExistence type="inferred from homology"/>
<dbReference type="SMART" id="SM00936">
    <property type="entry name" value="PBP5_C"/>
    <property type="match status" value="1"/>
</dbReference>
<evidence type="ECO:0000256" key="5">
    <source>
        <dbReference type="ARBA" id="ARBA00022645"/>
    </source>
</evidence>
<keyword evidence="9" id="KW-0133">Cell shape</keyword>
<feature type="active site" evidence="13">
    <location>
        <position position="119"/>
    </location>
</feature>
<comment type="function">
    <text evidence="1">Removes C-terminal D-alanyl residues from sugar-peptide cell wall precursors.</text>
</comment>
<dbReference type="InterPro" id="IPR012338">
    <property type="entry name" value="Beta-lactam/transpept-like"/>
</dbReference>
<feature type="binding site" evidence="14">
    <location>
        <position position="226"/>
    </location>
    <ligand>
        <name>substrate</name>
    </ligand>
</feature>
<comment type="catalytic activity">
    <reaction evidence="12">
        <text>Preferential cleavage: (Ac)2-L-Lys-D-Ala-|-D-Ala. Also transpeptidation of peptidyl-alanyl moieties that are N-acyl substituents of D-alanine.</text>
        <dbReference type="EC" id="3.4.16.4"/>
    </reaction>
</comment>